<proteinExistence type="predicted"/>
<reference evidence="7 8" key="1">
    <citation type="submission" date="2024-08" db="EMBL/GenBank/DDBJ databases">
        <authorList>
            <person name="Lu H."/>
        </authorList>
    </citation>
    <scope>NUCLEOTIDE SEQUENCE [LARGE SCALE GENOMIC DNA]</scope>
    <source>
        <strain evidence="7 8">LYH14W</strain>
    </source>
</reference>
<keyword evidence="8" id="KW-1185">Reference proteome</keyword>
<organism evidence="7 8">
    <name type="scientific">Pelomonas parva</name>
    <dbReference type="NCBI Taxonomy" id="3299032"/>
    <lineage>
        <taxon>Bacteria</taxon>
        <taxon>Pseudomonadati</taxon>
        <taxon>Pseudomonadota</taxon>
        <taxon>Betaproteobacteria</taxon>
        <taxon>Burkholderiales</taxon>
        <taxon>Sphaerotilaceae</taxon>
        <taxon>Roseateles</taxon>
    </lineage>
</organism>
<dbReference type="SUPFAM" id="SSF55073">
    <property type="entry name" value="Nucleotide cyclase"/>
    <property type="match status" value="1"/>
</dbReference>
<keyword evidence="4" id="KW-0812">Transmembrane</keyword>
<dbReference type="InterPro" id="IPR029787">
    <property type="entry name" value="Nucleotide_cyclase"/>
</dbReference>
<feature type="transmembrane region" description="Helical" evidence="4">
    <location>
        <begin position="30"/>
        <end position="52"/>
    </location>
</feature>
<dbReference type="Pfam" id="PF13188">
    <property type="entry name" value="PAS_8"/>
    <property type="match status" value="1"/>
</dbReference>
<comment type="caution">
    <text evidence="7">The sequence shown here is derived from an EMBL/GenBank/DDBJ whole genome shotgun (WGS) entry which is preliminary data.</text>
</comment>
<dbReference type="SMART" id="SM00267">
    <property type="entry name" value="GGDEF"/>
    <property type="match status" value="1"/>
</dbReference>
<feature type="domain" description="GGDEF" evidence="6">
    <location>
        <begin position="357"/>
        <end position="488"/>
    </location>
</feature>
<dbReference type="InterPro" id="IPR043128">
    <property type="entry name" value="Rev_trsase/Diguanyl_cyclase"/>
</dbReference>
<dbReference type="EC" id="2.7.7.65" evidence="1"/>
<dbReference type="PROSITE" id="PS50887">
    <property type="entry name" value="GGDEF"/>
    <property type="match status" value="1"/>
</dbReference>
<dbReference type="CDD" id="cd01949">
    <property type="entry name" value="GGDEF"/>
    <property type="match status" value="1"/>
</dbReference>
<evidence type="ECO:0000256" key="2">
    <source>
        <dbReference type="ARBA" id="ARBA00034247"/>
    </source>
</evidence>
<dbReference type="InterPro" id="IPR050469">
    <property type="entry name" value="Diguanylate_Cyclase"/>
</dbReference>
<dbReference type="InterPro" id="IPR013656">
    <property type="entry name" value="PAS_4"/>
</dbReference>
<dbReference type="Pfam" id="PF00990">
    <property type="entry name" value="GGDEF"/>
    <property type="match status" value="1"/>
</dbReference>
<dbReference type="Pfam" id="PF08448">
    <property type="entry name" value="PAS_4"/>
    <property type="match status" value="1"/>
</dbReference>
<protein>
    <recommendedName>
        <fullName evidence="1">diguanylate cyclase</fullName>
        <ecNumber evidence="1">2.7.7.65</ecNumber>
    </recommendedName>
</protein>
<dbReference type="SMART" id="SM00091">
    <property type="entry name" value="PAS"/>
    <property type="match status" value="2"/>
</dbReference>
<dbReference type="EMBL" id="JBIGHV010000003">
    <property type="protein sequence ID" value="MFG6430324.1"/>
    <property type="molecule type" value="Genomic_DNA"/>
</dbReference>
<dbReference type="NCBIfam" id="TIGR00229">
    <property type="entry name" value="sensory_box"/>
    <property type="match status" value="2"/>
</dbReference>
<keyword evidence="7" id="KW-0808">Transferase</keyword>
<evidence type="ECO:0000313" key="8">
    <source>
        <dbReference type="Proteomes" id="UP001606210"/>
    </source>
</evidence>
<dbReference type="InterPro" id="IPR035965">
    <property type="entry name" value="PAS-like_dom_sf"/>
</dbReference>
<evidence type="ECO:0000313" key="7">
    <source>
        <dbReference type="EMBL" id="MFG6430324.1"/>
    </source>
</evidence>
<feature type="region of interest" description="Disordered" evidence="3">
    <location>
        <begin position="483"/>
        <end position="502"/>
    </location>
</feature>
<dbReference type="Gene3D" id="3.30.70.270">
    <property type="match status" value="1"/>
</dbReference>
<dbReference type="NCBIfam" id="TIGR00254">
    <property type="entry name" value="GGDEF"/>
    <property type="match status" value="1"/>
</dbReference>
<keyword evidence="4" id="KW-1133">Transmembrane helix</keyword>
<gene>
    <name evidence="7" type="ORF">ACG00Y_10390</name>
</gene>
<accession>A0ABW7F123</accession>
<evidence type="ECO:0000256" key="3">
    <source>
        <dbReference type="SAM" id="MobiDB-lite"/>
    </source>
</evidence>
<evidence type="ECO:0000259" key="5">
    <source>
        <dbReference type="PROSITE" id="PS50112"/>
    </source>
</evidence>
<dbReference type="GO" id="GO:0052621">
    <property type="term" value="F:diguanylate cyclase activity"/>
    <property type="evidence" value="ECO:0007669"/>
    <property type="project" value="UniProtKB-EC"/>
</dbReference>
<dbReference type="Proteomes" id="UP001606210">
    <property type="component" value="Unassembled WGS sequence"/>
</dbReference>
<dbReference type="SUPFAM" id="SSF55785">
    <property type="entry name" value="PYP-like sensor domain (PAS domain)"/>
    <property type="match status" value="2"/>
</dbReference>
<evidence type="ECO:0000256" key="1">
    <source>
        <dbReference type="ARBA" id="ARBA00012528"/>
    </source>
</evidence>
<feature type="domain" description="PAS" evidence="5">
    <location>
        <begin position="200"/>
        <end position="244"/>
    </location>
</feature>
<evidence type="ECO:0000256" key="4">
    <source>
        <dbReference type="SAM" id="Phobius"/>
    </source>
</evidence>
<dbReference type="PROSITE" id="PS50112">
    <property type="entry name" value="PAS"/>
    <property type="match status" value="2"/>
</dbReference>
<keyword evidence="4" id="KW-0472">Membrane</keyword>
<keyword evidence="7" id="KW-0548">Nucleotidyltransferase</keyword>
<dbReference type="PANTHER" id="PTHR45138:SF9">
    <property type="entry name" value="DIGUANYLATE CYCLASE DGCM-RELATED"/>
    <property type="match status" value="1"/>
</dbReference>
<dbReference type="InterPro" id="IPR000014">
    <property type="entry name" value="PAS"/>
</dbReference>
<dbReference type="InterPro" id="IPR000160">
    <property type="entry name" value="GGDEF_dom"/>
</dbReference>
<dbReference type="PROSITE" id="PS50007">
    <property type="entry name" value="PIPLC_X_DOMAIN"/>
    <property type="match status" value="1"/>
</dbReference>
<sequence length="502" mass="55087">MTLATLARALLLALPALVVGCACVVLQAPAAATAVAVGLAAYLPAAVGFLLGRRQRAAMAERANDLVEALIDAIPDPIHIKRRGGRYVMVNEAFARYHGTSRQQVLDDGLVGRTCDVANHALTLQEDEQILAGGALTKEEHTVRRHTGEEVFRIISKHRSVDISGEPVVVGIDHHITQWRVAERELTQALEREMALRMRTERFVQDLIDVMPDTILIKDASSRTVMVNDAAARIRHMTKEQLIGLNALDLAPRPEVGELSLSEDVRVLAGEEVVKEEAGVLPVTGEECHRIVIKRRCFNVDGNPVVVSIQHYVTEWRLAERELRRLAQEDVLTGIANRRYFSAEAERAMHAVERNGQPLSLLLLDLDHFKDINDQHGHNVGDEVLAEMVRRLREVLRKSDLPGRWGGEEFIALLHGDAEAAMAVAERVRLAVADTPFATSHGPVAVTLSGGCARHRPGDTLSRLVGRADKALYAAKHQGRNRILDASEQPDTLPASLSGELG</sequence>
<comment type="catalytic activity">
    <reaction evidence="2">
        <text>2 GTP = 3',3'-c-di-GMP + 2 diphosphate</text>
        <dbReference type="Rhea" id="RHEA:24898"/>
        <dbReference type="ChEBI" id="CHEBI:33019"/>
        <dbReference type="ChEBI" id="CHEBI:37565"/>
        <dbReference type="ChEBI" id="CHEBI:58805"/>
        <dbReference type="EC" id="2.7.7.65"/>
    </reaction>
</comment>
<name>A0ABW7F123_9BURK</name>
<dbReference type="PANTHER" id="PTHR45138">
    <property type="entry name" value="REGULATORY COMPONENTS OF SENSORY TRANSDUCTION SYSTEM"/>
    <property type="match status" value="1"/>
</dbReference>
<dbReference type="RefSeq" id="WP_394478494.1">
    <property type="nucleotide sequence ID" value="NZ_JBIGHV010000003.1"/>
</dbReference>
<feature type="domain" description="PAS" evidence="5">
    <location>
        <begin position="63"/>
        <end position="111"/>
    </location>
</feature>
<evidence type="ECO:0000259" key="6">
    <source>
        <dbReference type="PROSITE" id="PS50887"/>
    </source>
</evidence>
<dbReference type="Gene3D" id="3.30.450.20">
    <property type="entry name" value="PAS domain"/>
    <property type="match status" value="2"/>
</dbReference>